<proteinExistence type="inferred from homology"/>
<accession>A0A0H3CDW7</accession>
<dbReference type="RefSeq" id="WP_010921358.1">
    <property type="nucleotide sequence ID" value="NC_011916.1"/>
</dbReference>
<dbReference type="EMBL" id="CP001340">
    <property type="protein sequence ID" value="ACL97109.1"/>
    <property type="molecule type" value="Genomic_DNA"/>
</dbReference>
<keyword evidence="9 13" id="KW-1133">Transmembrane helix</keyword>
<feature type="transmembrane region" description="Helical" evidence="13">
    <location>
        <begin position="112"/>
        <end position="134"/>
    </location>
</feature>
<dbReference type="AlphaFoldDB" id="A0A0H3CDW7"/>
<evidence type="ECO:0000256" key="4">
    <source>
        <dbReference type="ARBA" id="ARBA00007244"/>
    </source>
</evidence>
<evidence type="ECO:0000256" key="12">
    <source>
        <dbReference type="ARBA" id="ARBA00025912"/>
    </source>
</evidence>
<evidence type="ECO:0000256" key="11">
    <source>
        <dbReference type="ARBA" id="ARBA00023136"/>
    </source>
</evidence>
<dbReference type="NCBIfam" id="TIGR02970">
    <property type="entry name" value="succ_dehyd_cytB"/>
    <property type="match status" value="1"/>
</dbReference>
<evidence type="ECO:0000313" key="14">
    <source>
        <dbReference type="EMBL" id="ACL97109.1"/>
    </source>
</evidence>
<evidence type="ECO:0000256" key="7">
    <source>
        <dbReference type="ARBA" id="ARBA00022692"/>
    </source>
</evidence>
<dbReference type="OrthoDB" id="9799441at2"/>
<dbReference type="GO" id="GO:0016020">
    <property type="term" value="C:membrane"/>
    <property type="evidence" value="ECO:0007669"/>
    <property type="project" value="UniProtKB-SubCell"/>
</dbReference>
<protein>
    <recommendedName>
        <fullName evidence="5">Succinate dehydrogenase cytochrome b556 subunit</fullName>
    </recommendedName>
</protein>
<organism evidence="14 15">
    <name type="scientific">Caulobacter vibrioides (strain NA1000 / CB15N)</name>
    <name type="common">Caulobacter crescentus</name>
    <dbReference type="NCBI Taxonomy" id="565050"/>
    <lineage>
        <taxon>Bacteria</taxon>
        <taxon>Pseudomonadati</taxon>
        <taxon>Pseudomonadota</taxon>
        <taxon>Alphaproteobacteria</taxon>
        <taxon>Caulobacterales</taxon>
        <taxon>Caulobacteraceae</taxon>
        <taxon>Caulobacter</taxon>
    </lineage>
</organism>
<keyword evidence="10" id="KW-0408">Iron</keyword>
<evidence type="ECO:0000256" key="1">
    <source>
        <dbReference type="ARBA" id="ARBA00001971"/>
    </source>
</evidence>
<reference evidence="14 15" key="1">
    <citation type="journal article" date="2010" name="J. Bacteriol.">
        <title>The genetic basis of laboratory adaptation in Caulobacter crescentus.</title>
        <authorList>
            <person name="Marks M.E."/>
            <person name="Castro-Rojas C.M."/>
            <person name="Teiling C."/>
            <person name="Du L."/>
            <person name="Kapatral V."/>
            <person name="Walunas T.L."/>
            <person name="Crosson S."/>
        </authorList>
    </citation>
    <scope>NUCLEOTIDE SEQUENCE [LARGE SCALE GENOMIC DNA]</scope>
    <source>
        <strain evidence="15">NA1000 / CB15N</strain>
    </source>
</reference>
<evidence type="ECO:0000256" key="10">
    <source>
        <dbReference type="ARBA" id="ARBA00023004"/>
    </source>
</evidence>
<feature type="transmembrane region" description="Helical" evidence="13">
    <location>
        <begin position="71"/>
        <end position="91"/>
    </location>
</feature>
<dbReference type="PIRSF" id="PIRSF000178">
    <property type="entry name" value="SDH_cyt_b560"/>
    <property type="match status" value="1"/>
</dbReference>
<comment type="cofactor">
    <cofactor evidence="1">
        <name>heme</name>
        <dbReference type="ChEBI" id="CHEBI:30413"/>
    </cofactor>
</comment>
<evidence type="ECO:0000256" key="8">
    <source>
        <dbReference type="ARBA" id="ARBA00022723"/>
    </source>
</evidence>
<dbReference type="GeneID" id="7329735"/>
<dbReference type="KEGG" id="ccs:CCNA_03644"/>
<keyword evidence="15" id="KW-1185">Reference proteome</keyword>
<dbReference type="SUPFAM" id="SSF81343">
    <property type="entry name" value="Fumarate reductase respiratory complex transmembrane subunits"/>
    <property type="match status" value="1"/>
</dbReference>
<dbReference type="PATRIC" id="fig|565050.3.peg.3554"/>
<dbReference type="HOGENOM" id="CLU_094691_3_1_5"/>
<name>A0A0H3CDW7_CAUVN</name>
<evidence type="ECO:0000256" key="3">
    <source>
        <dbReference type="ARBA" id="ARBA00004370"/>
    </source>
</evidence>
<dbReference type="Gene3D" id="1.20.1300.10">
    <property type="entry name" value="Fumarate reductase/succinate dehydrogenase, transmembrane subunit"/>
    <property type="match status" value="1"/>
</dbReference>
<keyword evidence="8" id="KW-0479">Metal-binding</keyword>
<dbReference type="RefSeq" id="YP_002519017.1">
    <property type="nucleotide sequence ID" value="NC_011916.1"/>
</dbReference>
<evidence type="ECO:0000256" key="5">
    <source>
        <dbReference type="ARBA" id="ARBA00020076"/>
    </source>
</evidence>
<comment type="subunit">
    <text evidence="12">Part of an enzyme complex containing four subunits: a flavoprotein, an iron-sulfur protein, plus two membrane-anchoring proteins, SdhC and SdhD. The complex can form homotrimers.</text>
</comment>
<evidence type="ECO:0000256" key="6">
    <source>
        <dbReference type="ARBA" id="ARBA00022617"/>
    </source>
</evidence>
<keyword evidence="7 13" id="KW-0812">Transmembrane</keyword>
<dbReference type="PANTHER" id="PTHR10978:SF5">
    <property type="entry name" value="SUCCINATE DEHYDROGENASE CYTOCHROME B560 SUBUNIT, MITOCHONDRIAL"/>
    <property type="match status" value="1"/>
</dbReference>
<dbReference type="GO" id="GO:0009055">
    <property type="term" value="F:electron transfer activity"/>
    <property type="evidence" value="ECO:0007669"/>
    <property type="project" value="InterPro"/>
</dbReference>
<keyword evidence="11 13" id="KW-0472">Membrane</keyword>
<evidence type="ECO:0000256" key="9">
    <source>
        <dbReference type="ARBA" id="ARBA00022989"/>
    </source>
</evidence>
<comment type="similarity">
    <text evidence="4">Belongs to the cytochrome b560 family.</text>
</comment>
<dbReference type="InterPro" id="IPR000701">
    <property type="entry name" value="SuccDH_FuR_B_TM-su"/>
</dbReference>
<sequence>MTDTSRGLPERPMSPHLQVWRWHITMACSILHRGCVVGLWVGAVILAGWAAALAAGPDAYASYVGLLGSPIGKLVLLGETFAVFFNVAYTIRQTFWDAGKGFAPRTADMTGAMAIAFAVVATIVTWVIAGGIGAF</sequence>
<evidence type="ECO:0000313" key="15">
    <source>
        <dbReference type="Proteomes" id="UP000001364"/>
    </source>
</evidence>
<dbReference type="InterPro" id="IPR014314">
    <property type="entry name" value="Succ_DH_cytb556"/>
</dbReference>
<gene>
    <name evidence="14" type="primary">sdhC</name>
    <name evidence="14" type="ordered locus">CCNA_03644</name>
</gene>
<dbReference type="PANTHER" id="PTHR10978">
    <property type="entry name" value="SUCCINATE DEHYDROGENASE CYTOCHROME B560 SUBUNIT"/>
    <property type="match status" value="1"/>
</dbReference>
<feature type="transmembrane region" description="Helical" evidence="13">
    <location>
        <begin position="30"/>
        <end position="51"/>
    </location>
</feature>
<dbReference type="GO" id="GO:0046872">
    <property type="term" value="F:metal ion binding"/>
    <property type="evidence" value="ECO:0007669"/>
    <property type="project" value="UniProtKB-KW"/>
</dbReference>
<evidence type="ECO:0000256" key="2">
    <source>
        <dbReference type="ARBA" id="ARBA00004050"/>
    </source>
</evidence>
<keyword evidence="6" id="KW-0349">Heme</keyword>
<dbReference type="Pfam" id="PF01127">
    <property type="entry name" value="Sdh_cyt"/>
    <property type="match status" value="1"/>
</dbReference>
<dbReference type="PhylomeDB" id="A0A0H3CDW7"/>
<comment type="subcellular location">
    <subcellularLocation>
        <location evidence="3">Membrane</location>
    </subcellularLocation>
</comment>
<dbReference type="GO" id="GO:0006099">
    <property type="term" value="P:tricarboxylic acid cycle"/>
    <property type="evidence" value="ECO:0007669"/>
    <property type="project" value="InterPro"/>
</dbReference>
<comment type="function">
    <text evidence="2">Membrane-anchoring subunit of succinate dehydrogenase (SDH).</text>
</comment>
<dbReference type="InterPro" id="IPR034804">
    <property type="entry name" value="SQR/QFR_C/D"/>
</dbReference>
<dbReference type="Proteomes" id="UP000001364">
    <property type="component" value="Chromosome"/>
</dbReference>
<dbReference type="CDD" id="cd03499">
    <property type="entry name" value="SQR_TypeC_SdhC"/>
    <property type="match status" value="1"/>
</dbReference>
<dbReference type="SMR" id="A0A0H3CDW7"/>
<evidence type="ECO:0000256" key="13">
    <source>
        <dbReference type="SAM" id="Phobius"/>
    </source>
</evidence>